<protein>
    <submittedName>
        <fullName evidence="2">Highly acidic protein</fullName>
    </submittedName>
</protein>
<dbReference type="AlphaFoldDB" id="A0A1W1EBT2"/>
<sequence>MNILLINNNPVVSRIISLCMRDEVYNLEEVETLSSTNLNRYDILFVNDDSYDLQCKDKLEEMTFSKKVFLLSKEHSMETIEDFDEVINKPFLPSQISSLLEDFVDIDEEQNEELLNTPILNNSEIDKIKAILEEDANESLELELDEFEMRKTEVIKEHLEADGLEIVDEDDMAEILSKKATKKKSKKRKKRENHSFEETLIEAVKDMKVKKIRKLLKGAEITIKINFKESK</sequence>
<organism evidence="2">
    <name type="scientific">hydrothermal vent metagenome</name>
    <dbReference type="NCBI Taxonomy" id="652676"/>
    <lineage>
        <taxon>unclassified sequences</taxon>
        <taxon>metagenomes</taxon>
        <taxon>ecological metagenomes</taxon>
    </lineage>
</organism>
<keyword evidence="1" id="KW-0175">Coiled coil</keyword>
<accession>A0A1W1EBT2</accession>
<feature type="coiled-coil region" evidence="1">
    <location>
        <begin position="130"/>
        <end position="157"/>
    </location>
</feature>
<dbReference type="EMBL" id="FPKX01000006">
    <property type="protein sequence ID" value="SFZ97484.1"/>
    <property type="molecule type" value="Genomic_DNA"/>
</dbReference>
<name>A0A1W1EBT2_9ZZZZ</name>
<evidence type="ECO:0000256" key="1">
    <source>
        <dbReference type="SAM" id="Coils"/>
    </source>
</evidence>
<reference evidence="2" key="1">
    <citation type="submission" date="2016-10" db="EMBL/GenBank/DDBJ databases">
        <authorList>
            <person name="de Groot N.N."/>
        </authorList>
    </citation>
    <scope>NUCLEOTIDE SEQUENCE</scope>
</reference>
<gene>
    <name evidence="2" type="ORF">MNB_SV-5-1340</name>
</gene>
<evidence type="ECO:0000313" key="2">
    <source>
        <dbReference type="EMBL" id="SFZ97484.1"/>
    </source>
</evidence>
<proteinExistence type="predicted"/>